<reference evidence="3" key="1">
    <citation type="submission" date="2022-07" db="EMBL/GenBank/DDBJ databases">
        <title>Genome Sequence of Physisporinus lineatus.</title>
        <authorList>
            <person name="Buettner E."/>
        </authorList>
    </citation>
    <scope>NUCLEOTIDE SEQUENCE</scope>
    <source>
        <strain evidence="3">VT162</strain>
    </source>
</reference>
<dbReference type="InterPro" id="IPR045340">
    <property type="entry name" value="DUF6533"/>
</dbReference>
<dbReference type="Proteomes" id="UP001212997">
    <property type="component" value="Unassembled WGS sequence"/>
</dbReference>
<feature type="transmembrane region" description="Helical" evidence="1">
    <location>
        <begin position="49"/>
        <end position="72"/>
    </location>
</feature>
<keyword evidence="1" id="KW-0812">Transmembrane</keyword>
<keyword evidence="1" id="KW-1133">Transmembrane helix</keyword>
<dbReference type="AlphaFoldDB" id="A0AAD5VBB9"/>
<evidence type="ECO:0000256" key="1">
    <source>
        <dbReference type="SAM" id="Phobius"/>
    </source>
</evidence>
<proteinExistence type="predicted"/>
<evidence type="ECO:0000313" key="3">
    <source>
        <dbReference type="EMBL" id="KAJ3490796.1"/>
    </source>
</evidence>
<keyword evidence="4" id="KW-1185">Reference proteome</keyword>
<evidence type="ECO:0000259" key="2">
    <source>
        <dbReference type="Pfam" id="PF20151"/>
    </source>
</evidence>
<organism evidence="3 4">
    <name type="scientific">Meripilus lineatus</name>
    <dbReference type="NCBI Taxonomy" id="2056292"/>
    <lineage>
        <taxon>Eukaryota</taxon>
        <taxon>Fungi</taxon>
        <taxon>Dikarya</taxon>
        <taxon>Basidiomycota</taxon>
        <taxon>Agaricomycotina</taxon>
        <taxon>Agaricomycetes</taxon>
        <taxon>Polyporales</taxon>
        <taxon>Meripilaceae</taxon>
        <taxon>Meripilus</taxon>
    </lineage>
</organism>
<protein>
    <recommendedName>
        <fullName evidence="2">DUF6533 domain-containing protein</fullName>
    </recommendedName>
</protein>
<keyword evidence="1" id="KW-0472">Membrane</keyword>
<comment type="caution">
    <text evidence="3">The sequence shown here is derived from an EMBL/GenBank/DDBJ whole genome shotgun (WGS) entry which is preliminary data.</text>
</comment>
<feature type="domain" description="DUF6533" evidence="2">
    <location>
        <begin position="22"/>
        <end position="61"/>
    </location>
</feature>
<feature type="transmembrane region" description="Helical" evidence="1">
    <location>
        <begin position="17"/>
        <end position="37"/>
    </location>
</feature>
<dbReference type="EMBL" id="JANAWD010000022">
    <property type="protein sequence ID" value="KAJ3490796.1"/>
    <property type="molecule type" value="Genomic_DNA"/>
</dbReference>
<name>A0AAD5VBB9_9APHY</name>
<gene>
    <name evidence="3" type="ORF">NLI96_g1190</name>
</gene>
<evidence type="ECO:0000313" key="4">
    <source>
        <dbReference type="Proteomes" id="UP001212997"/>
    </source>
</evidence>
<feature type="transmembrane region" description="Helical" evidence="1">
    <location>
        <begin position="114"/>
        <end position="137"/>
    </location>
</feature>
<sequence>MDSDDFAPDQVHLHNRLFLMGVAILYYDFLLTLGDEVECVWCVRKTISVWLFLVNRYFPLLAGIALCAANFIPFETIEYVETLSLEFYTQWVSKGNHSVASISMGCNFSHDQKAAVHSAAAFEAIFVFDLLIFVLTVSRTYRIARFTSRSFMSLDGLTELVFRDGAIYFGYIPRTLSFCSG</sequence>
<dbReference type="Pfam" id="PF20151">
    <property type="entry name" value="DUF6533"/>
    <property type="match status" value="1"/>
</dbReference>
<accession>A0AAD5VBB9</accession>